<feature type="transmembrane region" description="Helical" evidence="1">
    <location>
        <begin position="120"/>
        <end position="144"/>
    </location>
</feature>
<sequence length="224" mass="25213">MAFLFMFYFFTLTAYALVFDLLMLITGETRRKDIHVRPWMAASPRELWSARWNLQMQGTLASAIYLPMCHLLDTIAAFFIRAAVEKTSTTLLHAACSGHETTKHDGSITLARGMQHVNRYIAALVVFFVSAVNHEMLVISYFGGTDGDHMRFFCFQGALVFVYSIVETLLAAILSTALMPHGHLPFIVGWPIVVASLAATGHWFFRPFIRAGTLDYLLNHYALV</sequence>
<evidence type="ECO:0008006" key="4">
    <source>
        <dbReference type="Google" id="ProtNLM"/>
    </source>
</evidence>
<evidence type="ECO:0000313" key="3">
    <source>
        <dbReference type="Proteomes" id="UP000271241"/>
    </source>
</evidence>
<keyword evidence="1" id="KW-0472">Membrane</keyword>
<dbReference type="PANTHER" id="PTHR31595:SF57">
    <property type="entry name" value="OS04G0481900 PROTEIN"/>
    <property type="match status" value="1"/>
</dbReference>
<dbReference type="InterPro" id="IPR044851">
    <property type="entry name" value="Wax_synthase"/>
</dbReference>
<name>A0A4V1IVU7_9FUNG</name>
<evidence type="ECO:0000313" key="2">
    <source>
        <dbReference type="EMBL" id="RKP05299.1"/>
    </source>
</evidence>
<protein>
    <recommendedName>
        <fullName evidence="4">Wax synthase domain-containing protein</fullName>
    </recommendedName>
</protein>
<feature type="transmembrane region" description="Helical" evidence="1">
    <location>
        <begin position="186"/>
        <end position="205"/>
    </location>
</feature>
<feature type="transmembrane region" description="Helical" evidence="1">
    <location>
        <begin position="6"/>
        <end position="25"/>
    </location>
</feature>
<dbReference type="OrthoDB" id="1077582at2759"/>
<dbReference type="EMBL" id="KZ993181">
    <property type="protein sequence ID" value="RKP05299.1"/>
    <property type="molecule type" value="Genomic_DNA"/>
</dbReference>
<accession>A0A4V1IVU7</accession>
<dbReference type="Proteomes" id="UP000271241">
    <property type="component" value="Unassembled WGS sequence"/>
</dbReference>
<reference evidence="3" key="1">
    <citation type="journal article" date="2018" name="Nat. Microbiol.">
        <title>Leveraging single-cell genomics to expand the fungal tree of life.</title>
        <authorList>
            <person name="Ahrendt S.R."/>
            <person name="Quandt C.A."/>
            <person name="Ciobanu D."/>
            <person name="Clum A."/>
            <person name="Salamov A."/>
            <person name="Andreopoulos B."/>
            <person name="Cheng J.F."/>
            <person name="Woyke T."/>
            <person name="Pelin A."/>
            <person name="Henrissat B."/>
            <person name="Reynolds N.K."/>
            <person name="Benny G.L."/>
            <person name="Smith M.E."/>
            <person name="James T.Y."/>
            <person name="Grigoriev I.V."/>
        </authorList>
    </citation>
    <scope>NUCLEOTIDE SEQUENCE [LARGE SCALE GENOMIC DNA]</scope>
    <source>
        <strain evidence="3">RSA 1356</strain>
    </source>
</reference>
<dbReference type="GO" id="GO:0006629">
    <property type="term" value="P:lipid metabolic process"/>
    <property type="evidence" value="ECO:0007669"/>
    <property type="project" value="InterPro"/>
</dbReference>
<proteinExistence type="predicted"/>
<keyword evidence="1" id="KW-0812">Transmembrane</keyword>
<feature type="transmembrane region" description="Helical" evidence="1">
    <location>
        <begin position="150"/>
        <end position="174"/>
    </location>
</feature>
<gene>
    <name evidence="2" type="ORF">THASP1DRAFT_32864</name>
</gene>
<dbReference type="STRING" id="78915.A0A4V1IVU7"/>
<dbReference type="PANTHER" id="PTHR31595">
    <property type="entry name" value="LONG-CHAIN-ALCOHOL O-FATTY-ACYLTRANSFERASE 3-RELATED"/>
    <property type="match status" value="1"/>
</dbReference>
<dbReference type="GO" id="GO:0008374">
    <property type="term" value="F:O-acyltransferase activity"/>
    <property type="evidence" value="ECO:0007669"/>
    <property type="project" value="InterPro"/>
</dbReference>
<keyword evidence="1" id="KW-1133">Transmembrane helix</keyword>
<keyword evidence="3" id="KW-1185">Reference proteome</keyword>
<evidence type="ECO:0000256" key="1">
    <source>
        <dbReference type="SAM" id="Phobius"/>
    </source>
</evidence>
<organism evidence="2 3">
    <name type="scientific">Thamnocephalis sphaerospora</name>
    <dbReference type="NCBI Taxonomy" id="78915"/>
    <lineage>
        <taxon>Eukaryota</taxon>
        <taxon>Fungi</taxon>
        <taxon>Fungi incertae sedis</taxon>
        <taxon>Zoopagomycota</taxon>
        <taxon>Zoopagomycotina</taxon>
        <taxon>Zoopagomycetes</taxon>
        <taxon>Zoopagales</taxon>
        <taxon>Sigmoideomycetaceae</taxon>
        <taxon>Thamnocephalis</taxon>
    </lineage>
</organism>
<dbReference type="AlphaFoldDB" id="A0A4V1IVU7"/>